<organism evidence="1 2">
    <name type="scientific">Datura stramonium</name>
    <name type="common">Jimsonweed</name>
    <name type="synonym">Common thornapple</name>
    <dbReference type="NCBI Taxonomy" id="4076"/>
    <lineage>
        <taxon>Eukaryota</taxon>
        <taxon>Viridiplantae</taxon>
        <taxon>Streptophyta</taxon>
        <taxon>Embryophyta</taxon>
        <taxon>Tracheophyta</taxon>
        <taxon>Spermatophyta</taxon>
        <taxon>Magnoliopsida</taxon>
        <taxon>eudicotyledons</taxon>
        <taxon>Gunneridae</taxon>
        <taxon>Pentapetalae</taxon>
        <taxon>asterids</taxon>
        <taxon>lamiids</taxon>
        <taxon>Solanales</taxon>
        <taxon>Solanaceae</taxon>
        <taxon>Solanoideae</taxon>
        <taxon>Datureae</taxon>
        <taxon>Datura</taxon>
    </lineage>
</organism>
<dbReference type="Proteomes" id="UP000823775">
    <property type="component" value="Unassembled WGS sequence"/>
</dbReference>
<keyword evidence="2" id="KW-1185">Reference proteome</keyword>
<evidence type="ECO:0000313" key="2">
    <source>
        <dbReference type="Proteomes" id="UP000823775"/>
    </source>
</evidence>
<gene>
    <name evidence="1" type="ORF">HAX54_007159</name>
</gene>
<reference evidence="1 2" key="1">
    <citation type="journal article" date="2021" name="BMC Genomics">
        <title>Datura genome reveals duplications of psychoactive alkaloid biosynthetic genes and high mutation rate following tissue culture.</title>
        <authorList>
            <person name="Rajewski A."/>
            <person name="Carter-House D."/>
            <person name="Stajich J."/>
            <person name="Litt A."/>
        </authorList>
    </citation>
    <scope>NUCLEOTIDE SEQUENCE [LARGE SCALE GENOMIC DNA]</scope>
    <source>
        <strain evidence="1">AR-01</strain>
    </source>
</reference>
<proteinExistence type="predicted"/>
<evidence type="ECO:0000313" key="1">
    <source>
        <dbReference type="EMBL" id="MCD7468731.1"/>
    </source>
</evidence>
<accession>A0ABS8TBD8</accession>
<name>A0ABS8TBD8_DATST</name>
<protein>
    <recommendedName>
        <fullName evidence="3">F-box domain-containing protein</fullName>
    </recommendedName>
</protein>
<comment type="caution">
    <text evidence="1">The sequence shown here is derived from an EMBL/GenBank/DDBJ whole genome shotgun (WGS) entry which is preliminary data.</text>
</comment>
<sequence length="107" mass="12120">MMSTMFVIEENEDLFDRLPDSILLTIFDKVQDAKSLCVSASSSASVSLSCDSNALRRMIGIIVVLVLISPAEILRSFREIKELEIDHPPAATRKCRRFIAEMECRVW</sequence>
<dbReference type="EMBL" id="JACEIK010001367">
    <property type="protein sequence ID" value="MCD7468731.1"/>
    <property type="molecule type" value="Genomic_DNA"/>
</dbReference>
<evidence type="ECO:0008006" key="3">
    <source>
        <dbReference type="Google" id="ProtNLM"/>
    </source>
</evidence>